<proteinExistence type="predicted"/>
<accession>H3AKB1</accession>
<dbReference type="OMA" id="EEQCKEW"/>
<feature type="domain" description="PH" evidence="2">
    <location>
        <begin position="15"/>
        <end position="106"/>
    </location>
</feature>
<dbReference type="FunFam" id="2.30.29.30:FF:000300">
    <property type="entry name" value="pleckstrin homology domain-containing family J member 1"/>
    <property type="match status" value="1"/>
</dbReference>
<dbReference type="FunCoup" id="H3AKB1">
    <property type="interactions" value="548"/>
</dbReference>
<dbReference type="InterPro" id="IPR011993">
    <property type="entry name" value="PH-like_dom_sf"/>
</dbReference>
<dbReference type="SMART" id="SM00233">
    <property type="entry name" value="PH"/>
    <property type="match status" value="1"/>
</dbReference>
<dbReference type="PANTHER" id="PTHR22902">
    <property type="entry name" value="SESQUIPEDALIAN"/>
    <property type="match status" value="1"/>
</dbReference>
<dbReference type="GO" id="GO:0005802">
    <property type="term" value="C:trans-Golgi network"/>
    <property type="evidence" value="ECO:0007669"/>
    <property type="project" value="TreeGrafter"/>
</dbReference>
<evidence type="ECO:0000259" key="2">
    <source>
        <dbReference type="PROSITE" id="PS50003"/>
    </source>
</evidence>
<dbReference type="Proteomes" id="UP000008672">
    <property type="component" value="Unassembled WGS sequence"/>
</dbReference>
<evidence type="ECO:0000313" key="4">
    <source>
        <dbReference type="Proteomes" id="UP000008672"/>
    </source>
</evidence>
<evidence type="ECO:0000256" key="1">
    <source>
        <dbReference type="ARBA" id="ARBA00041004"/>
    </source>
</evidence>
<dbReference type="InterPro" id="IPR001849">
    <property type="entry name" value="PH_domain"/>
</dbReference>
<dbReference type="CDD" id="cd13258">
    <property type="entry name" value="PH_PLEKHJ1"/>
    <property type="match status" value="1"/>
</dbReference>
<organism evidence="3 4">
    <name type="scientific">Latimeria chalumnae</name>
    <name type="common">Coelacanth</name>
    <dbReference type="NCBI Taxonomy" id="7897"/>
    <lineage>
        <taxon>Eukaryota</taxon>
        <taxon>Metazoa</taxon>
        <taxon>Chordata</taxon>
        <taxon>Craniata</taxon>
        <taxon>Vertebrata</taxon>
        <taxon>Euteleostomi</taxon>
        <taxon>Coelacanthiformes</taxon>
        <taxon>Coelacanthidae</taxon>
        <taxon>Latimeria</taxon>
    </lineage>
</organism>
<dbReference type="Pfam" id="PF00169">
    <property type="entry name" value="PH"/>
    <property type="match status" value="1"/>
</dbReference>
<dbReference type="GO" id="GO:0001881">
    <property type="term" value="P:receptor recycling"/>
    <property type="evidence" value="ECO:0007669"/>
    <property type="project" value="TreeGrafter"/>
</dbReference>
<dbReference type="InParanoid" id="H3AKB1"/>
<dbReference type="GO" id="GO:0005769">
    <property type="term" value="C:early endosome"/>
    <property type="evidence" value="ECO:0007669"/>
    <property type="project" value="TreeGrafter"/>
</dbReference>
<dbReference type="HOGENOM" id="CLU_141382_0_0_1"/>
<reference evidence="3" key="3">
    <citation type="submission" date="2025-09" db="UniProtKB">
        <authorList>
            <consortium name="Ensembl"/>
        </authorList>
    </citation>
    <scope>IDENTIFICATION</scope>
</reference>
<dbReference type="CTD" id="55111"/>
<sequence length="147" mass="17261">MRFSEKELLSLSRLPAEKEAELSMKGPKKADVKKRFVKVVLNFLFYFRMDEDEPIGALLLEQCRIKKEDTGFSIAFAEEPEKKYYFECETEEQCGEWIEALTKASYEYMRNSLIFYRNEIQKLTGKDPLEQYGVAEEARFQVGAQKL</sequence>
<dbReference type="GO" id="GO:0007032">
    <property type="term" value="P:endosome organization"/>
    <property type="evidence" value="ECO:0007669"/>
    <property type="project" value="TreeGrafter"/>
</dbReference>
<dbReference type="eggNOG" id="KOG0017">
    <property type="taxonomic scope" value="Eukaryota"/>
</dbReference>
<dbReference type="Ensembl" id="ENSLACT00000010159.1">
    <property type="protein sequence ID" value="ENSLACP00000010082.1"/>
    <property type="gene ID" value="ENSLACG00000008887.1"/>
</dbReference>
<dbReference type="KEGG" id="lcm:102345397"/>
<dbReference type="OrthoDB" id="10055808at2759"/>
<dbReference type="PROSITE" id="PS50003">
    <property type="entry name" value="PH_DOMAIN"/>
    <property type="match status" value="1"/>
</dbReference>
<dbReference type="GeneID" id="102345397"/>
<dbReference type="PANTHER" id="PTHR22902:SF9">
    <property type="entry name" value="PLECKSTRIN HOMOLOGY DOMAIN-CONTAINING FAMILY J MEMBER 1"/>
    <property type="match status" value="1"/>
</dbReference>
<dbReference type="GeneTree" id="ENSGT00390000005235"/>
<dbReference type="STRING" id="7897.ENSLACP00000010082"/>
<dbReference type="EMBL" id="AFYH01051145">
    <property type="status" value="NOT_ANNOTATED_CDS"/>
    <property type="molecule type" value="Genomic_DNA"/>
</dbReference>
<dbReference type="AlphaFoldDB" id="H3AKB1"/>
<protein>
    <recommendedName>
        <fullName evidence="1">Pleckstrin homology domain-containing family J member 1</fullName>
    </recommendedName>
</protein>
<reference evidence="3" key="2">
    <citation type="submission" date="2025-08" db="UniProtKB">
        <authorList>
            <consortium name="Ensembl"/>
        </authorList>
    </citation>
    <scope>IDENTIFICATION</scope>
</reference>
<dbReference type="InterPro" id="IPR045188">
    <property type="entry name" value="Boi1/Boi2-like"/>
</dbReference>
<dbReference type="Bgee" id="ENSLACG00000008887">
    <property type="expression patterns" value="Expressed in pectoral fin and 6 other cell types or tissues"/>
</dbReference>
<dbReference type="EMBL" id="AFYH01051144">
    <property type="status" value="NOT_ANNOTATED_CDS"/>
    <property type="molecule type" value="Genomic_DNA"/>
</dbReference>
<dbReference type="GO" id="GO:0005829">
    <property type="term" value="C:cytosol"/>
    <property type="evidence" value="ECO:0007669"/>
    <property type="project" value="GOC"/>
</dbReference>
<dbReference type="GO" id="GO:0042147">
    <property type="term" value="P:retrograde transport, endosome to Golgi"/>
    <property type="evidence" value="ECO:0007669"/>
    <property type="project" value="TreeGrafter"/>
</dbReference>
<name>H3AKB1_LATCH</name>
<dbReference type="SUPFAM" id="SSF50729">
    <property type="entry name" value="PH domain-like"/>
    <property type="match status" value="1"/>
</dbReference>
<dbReference type="GO" id="GO:0055037">
    <property type="term" value="C:recycling endosome"/>
    <property type="evidence" value="ECO:0007669"/>
    <property type="project" value="TreeGrafter"/>
</dbReference>
<dbReference type="RefSeq" id="XP_005993844.1">
    <property type="nucleotide sequence ID" value="XM_005993782.3"/>
</dbReference>
<dbReference type="EMBL" id="AFYH01051143">
    <property type="status" value="NOT_ANNOTATED_CDS"/>
    <property type="molecule type" value="Genomic_DNA"/>
</dbReference>
<keyword evidence="4" id="KW-1185">Reference proteome</keyword>
<dbReference type="Gene3D" id="2.30.29.30">
    <property type="entry name" value="Pleckstrin-homology domain (PH domain)/Phosphotyrosine-binding domain (PTB)"/>
    <property type="match status" value="1"/>
</dbReference>
<reference evidence="4" key="1">
    <citation type="submission" date="2011-08" db="EMBL/GenBank/DDBJ databases">
        <title>The draft genome of Latimeria chalumnae.</title>
        <authorList>
            <person name="Di Palma F."/>
            <person name="Alfoldi J."/>
            <person name="Johnson J."/>
            <person name="Berlin A."/>
            <person name="Gnerre S."/>
            <person name="Jaffe D."/>
            <person name="MacCallum I."/>
            <person name="Young S."/>
            <person name="Walker B.J."/>
            <person name="Lander E."/>
            <person name="Lindblad-Toh K."/>
        </authorList>
    </citation>
    <scope>NUCLEOTIDE SEQUENCE [LARGE SCALE GENOMIC DNA]</scope>
    <source>
        <strain evidence="4">Wild caught</strain>
    </source>
</reference>
<evidence type="ECO:0000313" key="3">
    <source>
        <dbReference type="Ensembl" id="ENSLACP00000010082.1"/>
    </source>
</evidence>
<gene>
    <name evidence="3" type="primary">PLEKHJ1</name>
</gene>